<dbReference type="Proteomes" id="UP001152795">
    <property type="component" value="Unassembled WGS sequence"/>
</dbReference>
<dbReference type="SUPFAM" id="SSF54495">
    <property type="entry name" value="UBC-like"/>
    <property type="match status" value="1"/>
</dbReference>
<evidence type="ECO:0000313" key="1">
    <source>
        <dbReference type="EMBL" id="CAB4011355.1"/>
    </source>
</evidence>
<evidence type="ECO:0000313" key="2">
    <source>
        <dbReference type="Proteomes" id="UP001152795"/>
    </source>
</evidence>
<reference evidence="1" key="1">
    <citation type="submission" date="2020-04" db="EMBL/GenBank/DDBJ databases">
        <authorList>
            <person name="Alioto T."/>
            <person name="Alioto T."/>
            <person name="Gomez Garrido J."/>
        </authorList>
    </citation>
    <scope>NUCLEOTIDE SEQUENCE</scope>
    <source>
        <strain evidence="1">A484AB</strain>
    </source>
</reference>
<keyword evidence="2" id="KW-1185">Reference proteome</keyword>
<accession>A0A6S7HYB1</accession>
<sequence>MAECKDTDVYIPLDLKEHLKKEQDMLERYFNRPGQYPILNKNNEPCFEHEVRLNGDRIYKLRVYVNSEYPDKLPDLVVCESPEPMPKWGEQGPSHATHTWQPKYGFLHICHWHWAAWTRDNMIYQVFTKGEEWLEAYEKYLATKKLPLKLEQMQLTEEEQRNAYI</sequence>
<dbReference type="InterPro" id="IPR016135">
    <property type="entry name" value="UBQ-conjugating_enzyme/RWD"/>
</dbReference>
<gene>
    <name evidence="1" type="ORF">PACLA_8A080306</name>
</gene>
<organism evidence="1 2">
    <name type="scientific">Paramuricea clavata</name>
    <name type="common">Red gorgonian</name>
    <name type="synonym">Violescent sea-whip</name>
    <dbReference type="NCBI Taxonomy" id="317549"/>
    <lineage>
        <taxon>Eukaryota</taxon>
        <taxon>Metazoa</taxon>
        <taxon>Cnidaria</taxon>
        <taxon>Anthozoa</taxon>
        <taxon>Octocorallia</taxon>
        <taxon>Malacalcyonacea</taxon>
        <taxon>Plexauridae</taxon>
        <taxon>Paramuricea</taxon>
    </lineage>
</organism>
<dbReference type="OrthoDB" id="10389525at2759"/>
<comment type="caution">
    <text evidence="1">The sequence shown here is derived from an EMBL/GenBank/DDBJ whole genome shotgun (WGS) entry which is preliminary data.</text>
</comment>
<proteinExistence type="predicted"/>
<dbReference type="EMBL" id="CACRXK020007118">
    <property type="protein sequence ID" value="CAB4011355.1"/>
    <property type="molecule type" value="Genomic_DNA"/>
</dbReference>
<name>A0A6S7HYB1_PARCT</name>
<protein>
    <submittedName>
        <fullName evidence="1">Uncharacterized protein</fullName>
    </submittedName>
</protein>
<dbReference type="AlphaFoldDB" id="A0A6S7HYB1"/>